<evidence type="ECO:0000256" key="5">
    <source>
        <dbReference type="SAM" id="MobiDB-lite"/>
    </source>
</evidence>
<comment type="subcellular location">
    <subcellularLocation>
        <location evidence="1">Membrane</location>
        <topology evidence="1">Single-pass membrane protein</topology>
    </subcellularLocation>
</comment>
<dbReference type="Pfam" id="PF04357">
    <property type="entry name" value="TamB"/>
    <property type="match status" value="1"/>
</dbReference>
<evidence type="ECO:0000256" key="2">
    <source>
        <dbReference type="ARBA" id="ARBA00022692"/>
    </source>
</evidence>
<dbReference type="GO" id="GO:0005886">
    <property type="term" value="C:plasma membrane"/>
    <property type="evidence" value="ECO:0007669"/>
    <property type="project" value="InterPro"/>
</dbReference>
<proteinExistence type="predicted"/>
<keyword evidence="8" id="KW-1185">Reference proteome</keyword>
<reference evidence="7" key="2">
    <citation type="submission" date="2020-09" db="EMBL/GenBank/DDBJ databases">
        <authorList>
            <person name="Sun Q."/>
            <person name="Zhou Y."/>
        </authorList>
    </citation>
    <scope>NUCLEOTIDE SEQUENCE</scope>
    <source>
        <strain evidence="7">CGMCC 1.15448</strain>
    </source>
</reference>
<sequence>MLLDSTMVEDNKGDTLLFAGTVKVNITDWWFFKDKAQLQYIGLEDATIKLQRTTDSVWNYQFIVNYFTDTDTTLKKVKDTAKGLQLDLKEIELARIHFLKHDAWRGEDMDVHLKALSLDADTINLTDKRARIRSLEFTQPDFVLANYTAKRPQQPIDTTVPVNDPLHLRLNPGGWDVIAGRVSIKDGSFRHEKTEDTVINKHFDGDHLYFYEVNTRFSNLRLNRDTLTAQLQLSTKERCGLDVKKLNAHIKWFPEAMEFGRLDLVTNKSHLRNFFAMRFKTLDDMDDFVTKIRMEAHFTDSDIDTDDIGWFAPELKTWNKRIRLSGDIQGTVSDLRGRKVVLEAGKNTLLNGDIHLKGLPNAEKTYIEFKSNDFRTTYEDMAALVPSLRHVEQPRIDHIAWLRFRGDFTGTFRDFVTKGTVETSLGTLETNLDMKLPAVGPSIYQGTITTDSFQLGSFLDNDNLGRIAFQGKINGTGLKTGTLSASLDGMVNSLEFNGYTYQHIQVNGAVAKKKFNGELIASDPNLDAHLNGLVDFSQQLPVFNFEAEVAKANLTKLHFVNQEVEFDGKFKCNFTGNDIDNFLGHASIYDASLFKNGNRVSFDSLTLESSIEANNKKIVVVSNEFDGAIAGEFSIKDLPASFQTFLNKYYPSYIKPAKTEPANQNFTFVISTKKVDEYIDLFDKDLKGFNNSVIAGRIDTRDKHLLDLNADIPAFDYKSIAFNNLNLKATGNLDSLSLETTIGDVSINDSLHFPSTLIHLRSSNDLSSVQVKTSANQTLNSANISAQVRTQPSGVKLTFDPSSFDINSKTWIIDKNGELAYYNNILYADGLNIHSGDQAIAITTHPSGEGNWNDIHIDLKKVNIGDFTPYVVRSERLEGLLTGSTDITNPFGDHTVHFQGQAEQFRFDNDSIGRLDLSANYQKSTGVVQTTLHSDNKDYHFDAKGLINLSDSAAGPAVNITTDVATVKVDMLEKYLGGIFTNLTGNASGTLQITGAPSHLYYLGTVQLKDASLKVAYTQCTYKIPVATIRFKKDTIDFGTLQLKDRLGHTADLTHGRLFHHAFDDLGFDFEMNTNRLLLLDTKATDNNQFYGTVVGKARMTLTGPENNMIMNIKGEPTDSSSIYLPPSISRENGEADFIEWRVYGKEMKKGLADKKSSNLLVTLDMYANNYANVYMILDPLSGDIIKANGHGNLVMRVGTTEDLTLNGRYEIDRGNYNFTFQSFIHKPFTLSEGVGNYIQWNGNPYDANIGIAATFRAENVRFSDLGLNNASGIQDENVKRYRGDIIVTANLTGKLMAPNIAFQIDLPPGSPLRNDQDAYTLLQRIQNDPNELNKQVSCLVVLNSFVPLSNSTTTFDPTSAVGNAVVNSISGAISNAFSKQVSSQLQRIFKDKSIRVNFNTTLYNGDYLVINNPDFNNMNYNRTNLNLSVSKNVLNEKLTMTVGSALDWGLTAQQTQNASFQFLPDINAEYKVTPDGRVVLTFFYRDSYNYLSTGNHTQNSTGTSISYRREFDRIDELFKKKKKRSPIPAPPTPPPTVKNDTN</sequence>
<evidence type="ECO:0000256" key="1">
    <source>
        <dbReference type="ARBA" id="ARBA00004167"/>
    </source>
</evidence>
<reference evidence="7" key="1">
    <citation type="journal article" date="2014" name="Int. J. Syst. Evol. Microbiol.">
        <title>Complete genome sequence of Corynebacterium casei LMG S-19264T (=DSM 44701T), isolated from a smear-ripened cheese.</title>
        <authorList>
            <consortium name="US DOE Joint Genome Institute (JGI-PGF)"/>
            <person name="Walter F."/>
            <person name="Albersmeier A."/>
            <person name="Kalinowski J."/>
            <person name="Ruckert C."/>
        </authorList>
    </citation>
    <scope>NUCLEOTIDE SEQUENCE</scope>
    <source>
        <strain evidence="7">CGMCC 1.15448</strain>
    </source>
</reference>
<feature type="domain" description="Translocation and assembly module TamB C-terminal" evidence="6">
    <location>
        <begin position="1047"/>
        <end position="1512"/>
    </location>
</feature>
<organism evidence="7 8">
    <name type="scientific">Puia dinghuensis</name>
    <dbReference type="NCBI Taxonomy" id="1792502"/>
    <lineage>
        <taxon>Bacteria</taxon>
        <taxon>Pseudomonadati</taxon>
        <taxon>Bacteroidota</taxon>
        <taxon>Chitinophagia</taxon>
        <taxon>Chitinophagales</taxon>
        <taxon>Chitinophagaceae</taxon>
        <taxon>Puia</taxon>
    </lineage>
</organism>
<dbReference type="RefSeq" id="WP_188929323.1">
    <property type="nucleotide sequence ID" value="NZ_BMJC01000001.1"/>
</dbReference>
<keyword evidence="3" id="KW-1133">Transmembrane helix</keyword>
<keyword evidence="4" id="KW-0472">Membrane</keyword>
<dbReference type="InterPro" id="IPR007452">
    <property type="entry name" value="TamB_C"/>
</dbReference>
<name>A0A8J2U9W5_9BACT</name>
<protein>
    <recommendedName>
        <fullName evidence="6">Translocation and assembly module TamB C-terminal domain-containing protein</fullName>
    </recommendedName>
</protein>
<dbReference type="EMBL" id="BMJC01000001">
    <property type="protein sequence ID" value="GGA89525.1"/>
    <property type="molecule type" value="Genomic_DNA"/>
</dbReference>
<evidence type="ECO:0000256" key="4">
    <source>
        <dbReference type="ARBA" id="ARBA00023136"/>
    </source>
</evidence>
<dbReference type="Proteomes" id="UP000607559">
    <property type="component" value="Unassembled WGS sequence"/>
</dbReference>
<evidence type="ECO:0000313" key="8">
    <source>
        <dbReference type="Proteomes" id="UP000607559"/>
    </source>
</evidence>
<evidence type="ECO:0000256" key="3">
    <source>
        <dbReference type="ARBA" id="ARBA00022989"/>
    </source>
</evidence>
<keyword evidence="2" id="KW-0812">Transmembrane</keyword>
<evidence type="ECO:0000259" key="6">
    <source>
        <dbReference type="Pfam" id="PF04357"/>
    </source>
</evidence>
<feature type="region of interest" description="Disordered" evidence="5">
    <location>
        <begin position="1520"/>
        <end position="1543"/>
    </location>
</feature>
<accession>A0A8J2U9W5</accession>
<evidence type="ECO:0000313" key="7">
    <source>
        <dbReference type="EMBL" id="GGA89525.1"/>
    </source>
</evidence>
<dbReference type="GO" id="GO:0009306">
    <property type="term" value="P:protein secretion"/>
    <property type="evidence" value="ECO:0007669"/>
    <property type="project" value="InterPro"/>
</dbReference>
<comment type="caution">
    <text evidence="7">The sequence shown here is derived from an EMBL/GenBank/DDBJ whole genome shotgun (WGS) entry which is preliminary data.</text>
</comment>
<gene>
    <name evidence="7" type="ORF">GCM10011511_10940</name>
</gene>
<feature type="compositionally biased region" description="Pro residues" evidence="5">
    <location>
        <begin position="1528"/>
        <end position="1537"/>
    </location>
</feature>